<dbReference type="Pfam" id="PF01775">
    <property type="entry name" value="Ribosomal_L18A"/>
    <property type="match status" value="1"/>
</dbReference>
<evidence type="ECO:0000256" key="2">
    <source>
        <dbReference type="ARBA" id="ARBA00023274"/>
    </source>
</evidence>
<dbReference type="InterPro" id="IPR023573">
    <property type="entry name" value="Ribosomal_eL20_dom"/>
</dbReference>
<dbReference type="NCBIfam" id="NF001981">
    <property type="entry name" value="PRK00773.1-1"/>
    <property type="match status" value="1"/>
</dbReference>
<dbReference type="GO" id="GO:0006412">
    <property type="term" value="P:translation"/>
    <property type="evidence" value="ECO:0007669"/>
    <property type="project" value="UniProtKB-UniRule"/>
</dbReference>
<evidence type="ECO:0000259" key="4">
    <source>
        <dbReference type="Pfam" id="PF01775"/>
    </source>
</evidence>
<dbReference type="GO" id="GO:0003735">
    <property type="term" value="F:structural constituent of ribosome"/>
    <property type="evidence" value="ECO:0007669"/>
    <property type="project" value="InterPro"/>
</dbReference>
<dbReference type="GO" id="GO:0005840">
    <property type="term" value="C:ribosome"/>
    <property type="evidence" value="ECO:0007669"/>
    <property type="project" value="UniProtKB-KW"/>
</dbReference>
<dbReference type="GO" id="GO:0070180">
    <property type="term" value="F:large ribosomal subunit rRNA binding"/>
    <property type="evidence" value="ECO:0007669"/>
    <property type="project" value="UniProtKB-UniRule"/>
</dbReference>
<dbReference type="GO" id="GO:1990904">
    <property type="term" value="C:ribonucleoprotein complex"/>
    <property type="evidence" value="ECO:0007669"/>
    <property type="project" value="UniProtKB-KW"/>
</dbReference>
<name>A0A7J2TJK6_ARCFL</name>
<keyword evidence="2 3" id="KW-0687">Ribonucleoprotein</keyword>
<protein>
    <recommendedName>
        <fullName evidence="3">Large ribosomal subunit protein eL20</fullName>
    </recommendedName>
</protein>
<evidence type="ECO:0000313" key="5">
    <source>
        <dbReference type="EMBL" id="HEH35241.1"/>
    </source>
</evidence>
<accession>A0A7J2TJK6</accession>
<evidence type="ECO:0000256" key="1">
    <source>
        <dbReference type="ARBA" id="ARBA00022980"/>
    </source>
</evidence>
<keyword evidence="3" id="KW-0699">rRNA-binding</keyword>
<sequence length="58" mass="6874">MFEIVGFYKDLDGWKKFRKIIDARSEKLALEKLYSLIGSNHKVPRHLIKINEIKKVSE</sequence>
<keyword evidence="3" id="KW-0694">RNA-binding</keyword>
<feature type="domain" description="Large ribosomal subunit protein eL20" evidence="4">
    <location>
        <begin position="2"/>
        <end position="54"/>
    </location>
</feature>
<comment type="similarity">
    <text evidence="3">Belongs to the eukaryotic ribosomal protein eL20 family.</text>
</comment>
<dbReference type="Gene3D" id="3.10.20.10">
    <property type="match status" value="1"/>
</dbReference>
<proteinExistence type="inferred from homology"/>
<comment type="subunit">
    <text evidence="3">Part of the 50S ribosomal subunit. Binds 23S rRNA.</text>
</comment>
<dbReference type="HAMAP" id="MF_00273">
    <property type="entry name" value="Ribosomal_eL20"/>
    <property type="match status" value="1"/>
</dbReference>
<comment type="caution">
    <text evidence="5">The sequence shown here is derived from an EMBL/GenBank/DDBJ whole genome shotgun (WGS) entry which is preliminary data.</text>
</comment>
<evidence type="ECO:0000256" key="3">
    <source>
        <dbReference type="HAMAP-Rule" id="MF_00273"/>
    </source>
</evidence>
<dbReference type="AlphaFoldDB" id="A0A7J2TJK6"/>
<dbReference type="InterPro" id="IPR028877">
    <property type="entry name" value="Ribosomal_eL20"/>
</dbReference>
<reference evidence="5" key="1">
    <citation type="journal article" date="2020" name="mSystems">
        <title>Genome- and Community-Level Interaction Insights into Carbon Utilization and Element Cycling Functions of Hydrothermarchaeota in Hydrothermal Sediment.</title>
        <authorList>
            <person name="Zhou Z."/>
            <person name="Liu Y."/>
            <person name="Xu W."/>
            <person name="Pan J."/>
            <person name="Luo Z.H."/>
            <person name="Li M."/>
        </authorList>
    </citation>
    <scope>NUCLEOTIDE SEQUENCE [LARGE SCALE GENOMIC DNA]</scope>
    <source>
        <strain evidence="5">SpSt-26</strain>
    </source>
</reference>
<dbReference type="EMBL" id="DSLA01000058">
    <property type="protein sequence ID" value="HEH35241.1"/>
    <property type="molecule type" value="Genomic_DNA"/>
</dbReference>
<keyword evidence="1 3" id="KW-0689">Ribosomal protein</keyword>
<gene>
    <name evidence="3" type="primary">rpl18a</name>
    <name evidence="3" type="synonym">rpl20e</name>
    <name evidence="3" type="synonym">rplX</name>
    <name evidence="5" type="ORF">ENP88_03625</name>
</gene>
<dbReference type="SUPFAM" id="SSF160374">
    <property type="entry name" value="RplX-like"/>
    <property type="match status" value="1"/>
</dbReference>
<organism evidence="5">
    <name type="scientific">Archaeoglobus fulgidus</name>
    <dbReference type="NCBI Taxonomy" id="2234"/>
    <lineage>
        <taxon>Archaea</taxon>
        <taxon>Methanobacteriati</taxon>
        <taxon>Methanobacteriota</taxon>
        <taxon>Archaeoglobi</taxon>
        <taxon>Archaeoglobales</taxon>
        <taxon>Archaeoglobaceae</taxon>
        <taxon>Archaeoglobus</taxon>
    </lineage>
</organism>